<dbReference type="PROSITE" id="PS51257">
    <property type="entry name" value="PROKAR_LIPOPROTEIN"/>
    <property type="match status" value="1"/>
</dbReference>
<accession>A0A2S7WMP9</accession>
<name>A0A2S7WMP9_9FLAO</name>
<evidence type="ECO:0000313" key="2">
    <source>
        <dbReference type="Proteomes" id="UP000238882"/>
    </source>
</evidence>
<dbReference type="Gene3D" id="3.90.930.1">
    <property type="match status" value="1"/>
</dbReference>
<dbReference type="InterPro" id="IPR011652">
    <property type="entry name" value="MORN_2"/>
</dbReference>
<dbReference type="AlphaFoldDB" id="A0A2S7WMP9"/>
<dbReference type="EMBL" id="MSCN01000001">
    <property type="protein sequence ID" value="PQJ78859.1"/>
    <property type="molecule type" value="Genomic_DNA"/>
</dbReference>
<proteinExistence type="predicted"/>
<evidence type="ECO:0000313" key="1">
    <source>
        <dbReference type="EMBL" id="PQJ78859.1"/>
    </source>
</evidence>
<protein>
    <recommendedName>
        <fullName evidence="3">Toxin-antitoxin system YwqK family antitoxin</fullName>
    </recommendedName>
</protein>
<organism evidence="1 2">
    <name type="scientific">Polaribacter porphyrae</name>
    <dbReference type="NCBI Taxonomy" id="1137780"/>
    <lineage>
        <taxon>Bacteria</taxon>
        <taxon>Pseudomonadati</taxon>
        <taxon>Bacteroidota</taxon>
        <taxon>Flavobacteriia</taxon>
        <taxon>Flavobacteriales</taxon>
        <taxon>Flavobacteriaceae</taxon>
    </lineage>
</organism>
<comment type="caution">
    <text evidence="1">The sequence shown here is derived from an EMBL/GenBank/DDBJ whole genome shotgun (WGS) entry which is preliminary data.</text>
</comment>
<dbReference type="OrthoDB" id="6334863at2"/>
<reference evidence="1 2" key="1">
    <citation type="submission" date="2016-12" db="EMBL/GenBank/DDBJ databases">
        <title>Trade-off between light-utilization and light-protection in marine flavobacteria.</title>
        <authorList>
            <person name="Kumagai Y."/>
            <person name="Yoshizawa S."/>
            <person name="Kogure K."/>
            <person name="Iwasaki W."/>
        </authorList>
    </citation>
    <scope>NUCLEOTIDE SEQUENCE [LARGE SCALE GENOMIC DNA]</scope>
    <source>
        <strain evidence="1 2">NBRC 108759</strain>
    </source>
</reference>
<sequence>MRLTNYLILIICVFGACKNQAPENTKLVAEKTIKNTFINKNQLKLNPLKGQWFYNDKPFNGFGIKLYDNDSLSEKTGYYNGKREGEDFMYFNNGTIKRKAFYVDNKLHGKKLNYLESGQIMAESNYINGERHGIQKIWYASGQLAKQRNLNKGKEEGLQKAWLENGTVYVNYEAKNGRIFGMKRANLCYKLKNEEVQYAKK</sequence>
<gene>
    <name evidence="1" type="ORF">BTO18_06525</name>
</gene>
<dbReference type="Pfam" id="PF07661">
    <property type="entry name" value="MORN_2"/>
    <property type="match status" value="3"/>
</dbReference>
<evidence type="ECO:0008006" key="3">
    <source>
        <dbReference type="Google" id="ProtNLM"/>
    </source>
</evidence>
<keyword evidence="2" id="KW-1185">Reference proteome</keyword>
<dbReference type="SUPFAM" id="SSF82185">
    <property type="entry name" value="Histone H3 K4-specific methyltransferase SET7/9 N-terminal domain"/>
    <property type="match status" value="1"/>
</dbReference>
<dbReference type="Proteomes" id="UP000238882">
    <property type="component" value="Unassembled WGS sequence"/>
</dbReference>